<protein>
    <submittedName>
        <fullName evidence="6">LysR family transcriptional regulator</fullName>
    </submittedName>
</protein>
<dbReference type="Pfam" id="PF00126">
    <property type="entry name" value="HTH_1"/>
    <property type="match status" value="1"/>
</dbReference>
<dbReference type="Proteomes" id="UP000253061">
    <property type="component" value="Unassembled WGS sequence"/>
</dbReference>
<dbReference type="PANTHER" id="PTHR30537">
    <property type="entry name" value="HTH-TYPE TRANSCRIPTIONAL REGULATOR"/>
    <property type="match status" value="1"/>
</dbReference>
<reference evidence="6 7" key="1">
    <citation type="submission" date="2014-07" db="EMBL/GenBank/DDBJ databases">
        <title>Draft genome sequence of Thalassospira profundimaris R8-17.</title>
        <authorList>
            <person name="Lai Q."/>
            <person name="Shao Z."/>
        </authorList>
    </citation>
    <scope>NUCLEOTIDE SEQUENCE [LARGE SCALE GENOMIC DNA]</scope>
    <source>
        <strain evidence="6 7">R8-17</strain>
    </source>
</reference>
<evidence type="ECO:0000256" key="4">
    <source>
        <dbReference type="ARBA" id="ARBA00023163"/>
    </source>
</evidence>
<evidence type="ECO:0000259" key="5">
    <source>
        <dbReference type="PROSITE" id="PS50931"/>
    </source>
</evidence>
<accession>A0A367VDA0</accession>
<proteinExistence type="inferred from homology"/>
<dbReference type="Gene3D" id="3.40.190.10">
    <property type="entry name" value="Periplasmic binding protein-like II"/>
    <property type="match status" value="2"/>
</dbReference>
<evidence type="ECO:0000256" key="1">
    <source>
        <dbReference type="ARBA" id="ARBA00009437"/>
    </source>
</evidence>
<dbReference type="GO" id="GO:0006351">
    <property type="term" value="P:DNA-templated transcription"/>
    <property type="evidence" value="ECO:0007669"/>
    <property type="project" value="TreeGrafter"/>
</dbReference>
<dbReference type="InterPro" id="IPR036390">
    <property type="entry name" value="WH_DNA-bd_sf"/>
</dbReference>
<dbReference type="SUPFAM" id="SSF53850">
    <property type="entry name" value="Periplasmic binding protein-like II"/>
    <property type="match status" value="1"/>
</dbReference>
<dbReference type="EMBL" id="JPWB01000003">
    <property type="protein sequence ID" value="RCK23195.1"/>
    <property type="molecule type" value="Genomic_DNA"/>
</dbReference>
<gene>
    <name evidence="6" type="ORF">TH6_09235</name>
</gene>
<name>A0A367VDA0_9PROT</name>
<dbReference type="PANTHER" id="PTHR30537:SF26">
    <property type="entry name" value="GLYCINE CLEAVAGE SYSTEM TRANSCRIPTIONAL ACTIVATOR"/>
    <property type="match status" value="1"/>
</dbReference>
<comment type="similarity">
    <text evidence="1">Belongs to the LysR transcriptional regulatory family.</text>
</comment>
<dbReference type="Gene3D" id="1.10.10.10">
    <property type="entry name" value="Winged helix-like DNA-binding domain superfamily/Winged helix DNA-binding domain"/>
    <property type="match status" value="1"/>
</dbReference>
<dbReference type="PROSITE" id="PS50931">
    <property type="entry name" value="HTH_LYSR"/>
    <property type="match status" value="1"/>
</dbReference>
<dbReference type="InterPro" id="IPR005119">
    <property type="entry name" value="LysR_subst-bd"/>
</dbReference>
<sequence length="302" mass="33583">MEKWQRNLPPLTSLLPFEAAARHESFTLAAEELGLTQAAISKQIRILEKDLGTVLFERRNRAVFLTEEGRRFGRIVGLALGDISQEATFMRKSGSSGEIVLFCQLCEAFYWLMPRLSDFHHQHPEIELRVKSSVKPIVDADQPFDVALQTTGRRHGSYPLAFTASDAVFPVCSPNYLGSDQAPLALEDLPGHVLLSHRVVPQDWLDWDGWLDEVGATDIAHLKTKDFDSYPLVLQAAVSGQGIALGWQRTVEQMLDQGILIRPCAEQVFHPAGISVFRGLRGQVSDPATEALVAWLRAELCA</sequence>
<dbReference type="InterPro" id="IPR036388">
    <property type="entry name" value="WH-like_DNA-bd_sf"/>
</dbReference>
<dbReference type="AlphaFoldDB" id="A0A367VDA0"/>
<evidence type="ECO:0000313" key="7">
    <source>
        <dbReference type="Proteomes" id="UP000253061"/>
    </source>
</evidence>
<dbReference type="InterPro" id="IPR000847">
    <property type="entry name" value="LysR_HTH_N"/>
</dbReference>
<dbReference type="GO" id="GO:0003700">
    <property type="term" value="F:DNA-binding transcription factor activity"/>
    <property type="evidence" value="ECO:0007669"/>
    <property type="project" value="InterPro"/>
</dbReference>
<feature type="domain" description="HTH lysR-type" evidence="5">
    <location>
        <begin position="9"/>
        <end position="66"/>
    </location>
</feature>
<evidence type="ECO:0000313" key="6">
    <source>
        <dbReference type="EMBL" id="RCK23195.1"/>
    </source>
</evidence>
<comment type="caution">
    <text evidence="6">The sequence shown here is derived from an EMBL/GenBank/DDBJ whole genome shotgun (WGS) entry which is preliminary data.</text>
</comment>
<evidence type="ECO:0000256" key="2">
    <source>
        <dbReference type="ARBA" id="ARBA00023015"/>
    </source>
</evidence>
<keyword evidence="4" id="KW-0804">Transcription</keyword>
<dbReference type="RefSeq" id="WP_062957668.1">
    <property type="nucleotide sequence ID" value="NZ_JPWB01000003.1"/>
</dbReference>
<organism evidence="6 7">
    <name type="scientific">Thalassospira profundimaris</name>
    <dbReference type="NCBI Taxonomy" id="502049"/>
    <lineage>
        <taxon>Bacteria</taxon>
        <taxon>Pseudomonadati</taxon>
        <taxon>Pseudomonadota</taxon>
        <taxon>Alphaproteobacteria</taxon>
        <taxon>Rhodospirillales</taxon>
        <taxon>Thalassospiraceae</taxon>
        <taxon>Thalassospira</taxon>
    </lineage>
</organism>
<keyword evidence="3" id="KW-0238">DNA-binding</keyword>
<evidence type="ECO:0000256" key="3">
    <source>
        <dbReference type="ARBA" id="ARBA00023125"/>
    </source>
</evidence>
<keyword evidence="2" id="KW-0805">Transcription regulation</keyword>
<dbReference type="Pfam" id="PF03466">
    <property type="entry name" value="LysR_substrate"/>
    <property type="match status" value="1"/>
</dbReference>
<dbReference type="InterPro" id="IPR058163">
    <property type="entry name" value="LysR-type_TF_proteobact-type"/>
</dbReference>
<dbReference type="PRINTS" id="PR00039">
    <property type="entry name" value="HTHLYSR"/>
</dbReference>
<dbReference type="SUPFAM" id="SSF46785">
    <property type="entry name" value="Winged helix' DNA-binding domain"/>
    <property type="match status" value="1"/>
</dbReference>
<dbReference type="GO" id="GO:0043565">
    <property type="term" value="F:sequence-specific DNA binding"/>
    <property type="evidence" value="ECO:0007669"/>
    <property type="project" value="TreeGrafter"/>
</dbReference>